<feature type="chain" id="PRO_5040837852" evidence="1">
    <location>
        <begin position="20"/>
        <end position="259"/>
    </location>
</feature>
<sequence>MKKSLVLMGLLSLFLTACGGKEQTSSSQQSSSSGEEFSATLPILQEKEDTSNEKLDVLANADTIVVNPNPPADETQKGHKIHAANNGVAEQDENGNIKEYFRYYDVPSTWTINVENTQDETLMAVYDVKEGASTFMVQLYNINAFNQSPLEDGRNMTMDELAERMKETNHDFSEDTVVTIAGQEWQVGRQILSDQKLARLIFYRMESTGAYDDSVVVGAIYYSLDPGLDTDRTLLKKAIGQLKDVVYQISKKKDGFESY</sequence>
<protein>
    <submittedName>
        <fullName evidence="2">Glucose-6-phosphate isomerase</fullName>
    </submittedName>
</protein>
<proteinExistence type="predicted"/>
<dbReference type="PROSITE" id="PS51257">
    <property type="entry name" value="PROKAR_LIPOPROTEIN"/>
    <property type="match status" value="1"/>
</dbReference>
<evidence type="ECO:0000313" key="2">
    <source>
        <dbReference type="EMBL" id="MDG4512404.1"/>
    </source>
</evidence>
<dbReference type="EMBL" id="JANFML010000015">
    <property type="protein sequence ID" value="MDG4512404.1"/>
    <property type="molecule type" value="Genomic_DNA"/>
</dbReference>
<keyword evidence="1" id="KW-0732">Signal</keyword>
<accession>A0A9X4MTM5</accession>
<comment type="caution">
    <text evidence="2">The sequence shown here is derived from an EMBL/GenBank/DDBJ whole genome shotgun (WGS) entry which is preliminary data.</text>
</comment>
<dbReference type="GO" id="GO:0016853">
    <property type="term" value="F:isomerase activity"/>
    <property type="evidence" value="ECO:0007669"/>
    <property type="project" value="UniProtKB-KW"/>
</dbReference>
<evidence type="ECO:0000256" key="1">
    <source>
        <dbReference type="SAM" id="SignalP"/>
    </source>
</evidence>
<evidence type="ECO:0000313" key="3">
    <source>
        <dbReference type="Proteomes" id="UP001152879"/>
    </source>
</evidence>
<keyword evidence="2" id="KW-0413">Isomerase</keyword>
<name>A0A9X4MTM5_STRSU</name>
<reference evidence="2" key="1">
    <citation type="submission" date="2022-07" db="EMBL/GenBank/DDBJ databases">
        <title>Whole Genome Sequencing of Streptococcus suis.</title>
        <authorList>
            <person name="Dai X."/>
            <person name="Huang J."/>
            <person name="Wang L."/>
        </authorList>
    </citation>
    <scope>NUCLEOTIDE SEQUENCE</scope>
    <source>
        <strain evidence="2">SFB2</strain>
    </source>
</reference>
<gene>
    <name evidence="2" type="ORF">NOL15_06040</name>
</gene>
<dbReference type="AlphaFoldDB" id="A0A9X4MTM5"/>
<dbReference type="Proteomes" id="UP001152879">
    <property type="component" value="Unassembled WGS sequence"/>
</dbReference>
<organism evidence="2 3">
    <name type="scientific">Streptococcus suis</name>
    <dbReference type="NCBI Taxonomy" id="1307"/>
    <lineage>
        <taxon>Bacteria</taxon>
        <taxon>Bacillati</taxon>
        <taxon>Bacillota</taxon>
        <taxon>Bacilli</taxon>
        <taxon>Lactobacillales</taxon>
        <taxon>Streptococcaceae</taxon>
        <taxon>Streptococcus</taxon>
    </lineage>
</organism>
<feature type="signal peptide" evidence="1">
    <location>
        <begin position="1"/>
        <end position="19"/>
    </location>
</feature>